<organism evidence="1 2">
    <name type="scientific">Actinocrinis puniceicyclus</name>
    <dbReference type="NCBI Taxonomy" id="977794"/>
    <lineage>
        <taxon>Bacteria</taxon>
        <taxon>Bacillati</taxon>
        <taxon>Actinomycetota</taxon>
        <taxon>Actinomycetes</taxon>
        <taxon>Catenulisporales</taxon>
        <taxon>Actinospicaceae</taxon>
        <taxon>Actinocrinis</taxon>
    </lineage>
</organism>
<protein>
    <submittedName>
        <fullName evidence="1">DUF3090 family protein</fullName>
    </submittedName>
</protein>
<dbReference type="EMBL" id="JAGSXH010000002">
    <property type="protein sequence ID" value="MBS2961611.1"/>
    <property type="molecule type" value="Genomic_DNA"/>
</dbReference>
<dbReference type="InterPro" id="IPR021441">
    <property type="entry name" value="DUF3090"/>
</dbReference>
<sequence>MPRHLFVYDPPERFVAGTVGEPGSRSFFLQARSGPRITSVGLEKEQVALLAERLEELLDEIVRRTGGSTSVPAAVPADLADNDPLDQPILEEFRVGSLALAWDEPHARIVIEAGAVTEDENPAEPLSDDQSAEAPDALRVRLTGGQARAFAARAQAVVAAGRPPCPLCELPLDPEGHVCPRQNGYRRRTAA</sequence>
<dbReference type="NCBIfam" id="TIGR03847">
    <property type="entry name" value="conserved hypothetical protein"/>
    <property type="match status" value="1"/>
</dbReference>
<accession>A0A8J8BB05</accession>
<proteinExistence type="predicted"/>
<gene>
    <name evidence="1" type="ORF">KGA66_01035</name>
</gene>
<keyword evidence="2" id="KW-1185">Reference proteome</keyword>
<dbReference type="AlphaFoldDB" id="A0A8J8BB05"/>
<dbReference type="RefSeq" id="WP_211463449.1">
    <property type="nucleotide sequence ID" value="NZ_JAGSXH010000002.1"/>
</dbReference>
<dbReference type="Pfam" id="PF11290">
    <property type="entry name" value="DUF3090"/>
    <property type="match status" value="1"/>
</dbReference>
<comment type="caution">
    <text evidence="1">The sequence shown here is derived from an EMBL/GenBank/DDBJ whole genome shotgun (WGS) entry which is preliminary data.</text>
</comment>
<name>A0A8J8BB05_9ACTN</name>
<reference evidence="1" key="1">
    <citation type="submission" date="2021-04" db="EMBL/GenBank/DDBJ databases">
        <title>Genome based classification of Actinospica acidithermotolerans sp. nov., an actinobacterium isolated from an Indonesian hot spring.</title>
        <authorList>
            <person name="Kusuma A.B."/>
            <person name="Putra K.E."/>
            <person name="Nafisah S."/>
            <person name="Loh J."/>
            <person name="Nouioui I."/>
            <person name="Goodfellow M."/>
        </authorList>
    </citation>
    <scope>NUCLEOTIDE SEQUENCE</scope>
    <source>
        <strain evidence="1">DSM 45618</strain>
    </source>
</reference>
<evidence type="ECO:0000313" key="2">
    <source>
        <dbReference type="Proteomes" id="UP000677913"/>
    </source>
</evidence>
<evidence type="ECO:0000313" key="1">
    <source>
        <dbReference type="EMBL" id="MBS2961611.1"/>
    </source>
</evidence>
<dbReference type="Proteomes" id="UP000677913">
    <property type="component" value="Unassembled WGS sequence"/>
</dbReference>